<feature type="transmembrane region" description="Helical" evidence="11">
    <location>
        <begin position="274"/>
        <end position="299"/>
    </location>
</feature>
<evidence type="ECO:0000256" key="2">
    <source>
        <dbReference type="ARBA" id="ARBA00004651"/>
    </source>
</evidence>
<comment type="function">
    <text evidence="9">One gap junction consists of a cluster of closely packed pairs of transmembrane channels, the connexons, through which materials of low MW diffuse from one cell to a neighboring cell.</text>
</comment>
<keyword evidence="6" id="KW-0965">Cell junction</keyword>
<evidence type="ECO:0000256" key="9">
    <source>
        <dbReference type="RuleBase" id="RU000630"/>
    </source>
</evidence>
<evidence type="ECO:0000259" key="13">
    <source>
        <dbReference type="SMART" id="SM01089"/>
    </source>
</evidence>
<evidence type="ECO:0000256" key="7">
    <source>
        <dbReference type="ARBA" id="ARBA00022989"/>
    </source>
</evidence>
<protein>
    <recommendedName>
        <fullName evidence="9">Gap junction protein</fullName>
    </recommendedName>
</protein>
<evidence type="ECO:0000313" key="14">
    <source>
        <dbReference type="EMBL" id="CAK8693188.1"/>
    </source>
</evidence>
<name>A0ABP0GN90_CLALP</name>
<proteinExistence type="inferred from homology"/>
<organism evidence="14 15">
    <name type="scientific">Clavelina lepadiformis</name>
    <name type="common">Light-bulb sea squirt</name>
    <name type="synonym">Ascidia lepadiformis</name>
    <dbReference type="NCBI Taxonomy" id="159417"/>
    <lineage>
        <taxon>Eukaryota</taxon>
        <taxon>Metazoa</taxon>
        <taxon>Chordata</taxon>
        <taxon>Tunicata</taxon>
        <taxon>Ascidiacea</taxon>
        <taxon>Aplousobranchia</taxon>
        <taxon>Clavelinidae</taxon>
        <taxon>Clavelina</taxon>
    </lineage>
</organism>
<dbReference type="InterPro" id="IPR019570">
    <property type="entry name" value="Connexin_CCC"/>
</dbReference>
<accession>A0ABP0GN90</accession>
<dbReference type="PANTHER" id="PTHR11984:SF53">
    <property type="entry name" value="GAP JUNCTION PROTEIN"/>
    <property type="match status" value="1"/>
</dbReference>
<dbReference type="SMART" id="SM00037">
    <property type="entry name" value="CNX"/>
    <property type="match status" value="1"/>
</dbReference>
<evidence type="ECO:0000256" key="6">
    <source>
        <dbReference type="ARBA" id="ARBA00022949"/>
    </source>
</evidence>
<evidence type="ECO:0000256" key="11">
    <source>
        <dbReference type="SAM" id="Phobius"/>
    </source>
</evidence>
<comment type="subunit">
    <text evidence="9">A connexon is composed of a hexamer of connexins.</text>
</comment>
<keyword evidence="5 9" id="KW-0303">Gap junction</keyword>
<evidence type="ECO:0000256" key="10">
    <source>
        <dbReference type="SAM" id="MobiDB-lite"/>
    </source>
</evidence>
<evidence type="ECO:0000256" key="5">
    <source>
        <dbReference type="ARBA" id="ARBA00022868"/>
    </source>
</evidence>
<keyword evidence="4 9" id="KW-0812">Transmembrane</keyword>
<dbReference type="InterPro" id="IPR038359">
    <property type="entry name" value="Connexin_N_sf"/>
</dbReference>
<dbReference type="Pfam" id="PF00029">
    <property type="entry name" value="Connexin"/>
    <property type="match status" value="2"/>
</dbReference>
<dbReference type="InterPro" id="IPR013092">
    <property type="entry name" value="Connexin_N"/>
</dbReference>
<comment type="subcellular location">
    <subcellularLocation>
        <location evidence="1">Cell junction</location>
        <location evidence="1">Gap junction</location>
    </subcellularLocation>
    <subcellularLocation>
        <location evidence="2 9">Cell membrane</location>
        <topology evidence="2 9">Multi-pass membrane protein</topology>
    </subcellularLocation>
</comment>
<reference evidence="14 15" key="1">
    <citation type="submission" date="2024-02" db="EMBL/GenBank/DDBJ databases">
        <authorList>
            <person name="Daric V."/>
            <person name="Darras S."/>
        </authorList>
    </citation>
    <scope>NUCLEOTIDE SEQUENCE [LARGE SCALE GENOMIC DNA]</scope>
</reference>
<feature type="domain" description="Connexin cysteine-rich" evidence="13">
    <location>
        <begin position="231"/>
        <end position="297"/>
    </location>
</feature>
<evidence type="ECO:0000313" key="15">
    <source>
        <dbReference type="Proteomes" id="UP001642483"/>
    </source>
</evidence>
<sequence length="373" mass="42160">MVASIGDTVYSDEQSAFKCNTLQPGCENVCFNDFSPISQIRFWAVQILFVGTPSIMFIVYAMHAITTIPPTSQAKKPHESKDEITPESDDDAIKKKVRRRRSKKTESSMTSSNGVHLPDYDEVIYTGQNMTALSTKGRISKGGKLDELTSRSSGHVTGIDTESIAAVKRIELKKFIEQQNQPEKKTKKKKAAKSDKVRRKKIYQQDGVSEVVTTFWIEIAYAGQAVLRTIIEAGFLYLQYRLYKFTVPEIYRCERVPCPLVVECFVSRPKEKTLFLIFMYAMTVLSLLLNAIELVILAVKWTRRCGKNAGGEDTIFDRKLPVEVIQCRSRQNGRPPIPNTFPDLGPFPRSHDNSFGDSSGGDTMDSDYRFYDV</sequence>
<comment type="similarity">
    <text evidence="9">Belongs to the connexin family.</text>
</comment>
<evidence type="ECO:0000256" key="4">
    <source>
        <dbReference type="ARBA" id="ARBA00022692"/>
    </source>
</evidence>
<dbReference type="PANTHER" id="PTHR11984">
    <property type="entry name" value="CONNEXIN"/>
    <property type="match status" value="1"/>
</dbReference>
<dbReference type="InterPro" id="IPR000500">
    <property type="entry name" value="Connexin"/>
</dbReference>
<evidence type="ECO:0000256" key="1">
    <source>
        <dbReference type="ARBA" id="ARBA00004610"/>
    </source>
</evidence>
<gene>
    <name evidence="14" type="ORF">CVLEPA_LOCUS26500</name>
</gene>
<feature type="region of interest" description="Disordered" evidence="10">
    <location>
        <begin position="71"/>
        <end position="114"/>
    </location>
</feature>
<dbReference type="Proteomes" id="UP001642483">
    <property type="component" value="Unassembled WGS sequence"/>
</dbReference>
<dbReference type="PRINTS" id="PR00206">
    <property type="entry name" value="CONNEXIN"/>
</dbReference>
<evidence type="ECO:0000259" key="12">
    <source>
        <dbReference type="SMART" id="SM00037"/>
    </source>
</evidence>
<keyword evidence="8 11" id="KW-0472">Membrane</keyword>
<keyword evidence="7 11" id="KW-1133">Transmembrane helix</keyword>
<dbReference type="Gene3D" id="1.20.1440.80">
    <property type="entry name" value="Gap junction channel protein cysteine-rich domain"/>
    <property type="match status" value="2"/>
</dbReference>
<dbReference type="PROSITE" id="PS00408">
    <property type="entry name" value="CONNEXINS_2"/>
    <property type="match status" value="1"/>
</dbReference>
<keyword evidence="3" id="KW-1003">Cell membrane</keyword>
<evidence type="ECO:0000256" key="8">
    <source>
        <dbReference type="ARBA" id="ARBA00023136"/>
    </source>
</evidence>
<dbReference type="InterPro" id="IPR017990">
    <property type="entry name" value="Connexin_CS"/>
</dbReference>
<comment type="caution">
    <text evidence="14">The sequence shown here is derived from an EMBL/GenBank/DDBJ whole genome shotgun (WGS) entry which is preliminary data.</text>
</comment>
<dbReference type="SMART" id="SM01089">
    <property type="entry name" value="Connexin_CCC"/>
    <property type="match status" value="1"/>
</dbReference>
<feature type="transmembrane region" description="Helical" evidence="11">
    <location>
        <begin position="42"/>
        <end position="62"/>
    </location>
</feature>
<feature type="domain" description="Connexin N-terminal" evidence="12">
    <location>
        <begin position="8"/>
        <end position="41"/>
    </location>
</feature>
<keyword evidence="15" id="KW-1185">Reference proteome</keyword>
<evidence type="ECO:0000256" key="3">
    <source>
        <dbReference type="ARBA" id="ARBA00022475"/>
    </source>
</evidence>
<dbReference type="EMBL" id="CAWYQH010000130">
    <property type="protein sequence ID" value="CAK8693188.1"/>
    <property type="molecule type" value="Genomic_DNA"/>
</dbReference>